<dbReference type="PANTHER" id="PTHR43390:SF1">
    <property type="entry name" value="CHLOROPLAST PROCESSING PEPTIDASE"/>
    <property type="match status" value="1"/>
</dbReference>
<dbReference type="Gene3D" id="2.10.109.10">
    <property type="entry name" value="Umud Fragment, subunit A"/>
    <property type="match status" value="1"/>
</dbReference>
<keyword evidence="6" id="KW-0812">Transmembrane</keyword>
<evidence type="ECO:0000256" key="3">
    <source>
        <dbReference type="ARBA" id="ARBA00009370"/>
    </source>
</evidence>
<dbReference type="PROSITE" id="PS00761">
    <property type="entry name" value="SPASE_I_3"/>
    <property type="match status" value="1"/>
</dbReference>
<dbReference type="PRINTS" id="PR00727">
    <property type="entry name" value="LEADERPTASE"/>
</dbReference>
<sequence length="293" mass="31122">MADPFAHDPVPDEPDPVRPDQPGPSASDGRRAKRKRPFWQELLILIGAALVLTILIQQFLAKVFLIPSASMETTLHGCTGCFGDRVLVDRVTYDFTEPGAGDVIVFSGPPTWSTNEIAPQQPAGFFAKAVQGLGSLVGFAPPDEHDFVKRVIAVGGQTVQCCDPQGRVIVDGKPLDEPYVHQANPAAPDRKPFAPVTVPDGSLWVMGDNRGNSCDSRCQGGGGVRGTVPVDDVIGKARLIVLPPSRWGVVSAQNAQQTEALGAPAWQQGLPLAAGTVLAFPAVAAGRRLRRRS</sequence>
<evidence type="ECO:0000256" key="7">
    <source>
        <dbReference type="SAM" id="MobiDB-lite"/>
    </source>
</evidence>
<keyword evidence="6" id="KW-0645">Protease</keyword>
<dbReference type="InterPro" id="IPR019533">
    <property type="entry name" value="Peptidase_S26"/>
</dbReference>
<dbReference type="CDD" id="cd06530">
    <property type="entry name" value="S26_SPase_I"/>
    <property type="match status" value="1"/>
</dbReference>
<dbReference type="InterPro" id="IPR036286">
    <property type="entry name" value="LexA/Signal_pep-like_sf"/>
</dbReference>
<keyword evidence="6" id="KW-0472">Membrane</keyword>
<comment type="caution">
    <text evidence="9">The sequence shown here is derived from an EMBL/GenBank/DDBJ whole genome shotgun (WGS) entry which is preliminary data.</text>
</comment>
<evidence type="ECO:0000256" key="5">
    <source>
        <dbReference type="ARBA" id="ARBA00022801"/>
    </source>
</evidence>
<dbReference type="Pfam" id="PF10502">
    <property type="entry name" value="Peptidase_S26"/>
    <property type="match status" value="1"/>
</dbReference>
<evidence type="ECO:0000256" key="6">
    <source>
        <dbReference type="RuleBase" id="RU362042"/>
    </source>
</evidence>
<keyword evidence="6" id="KW-1133">Transmembrane helix</keyword>
<feature type="transmembrane region" description="Helical" evidence="6">
    <location>
        <begin position="38"/>
        <end position="60"/>
    </location>
</feature>
<keyword evidence="10" id="KW-1185">Reference proteome</keyword>
<dbReference type="SUPFAM" id="SSF51306">
    <property type="entry name" value="LexA/Signal peptidase"/>
    <property type="match status" value="1"/>
</dbReference>
<evidence type="ECO:0000313" key="10">
    <source>
        <dbReference type="Proteomes" id="UP001500689"/>
    </source>
</evidence>
<feature type="domain" description="Peptidase S26" evidence="8">
    <location>
        <begin position="40"/>
        <end position="241"/>
    </location>
</feature>
<protein>
    <recommendedName>
        <fullName evidence="4 6">Signal peptidase I</fullName>
        <ecNumber evidence="4 6">3.4.21.89</ecNumber>
    </recommendedName>
</protein>
<organism evidence="9 10">
    <name type="scientific">Amycolatopsis ultiminotia</name>
    <dbReference type="NCBI Taxonomy" id="543629"/>
    <lineage>
        <taxon>Bacteria</taxon>
        <taxon>Bacillati</taxon>
        <taxon>Actinomycetota</taxon>
        <taxon>Actinomycetes</taxon>
        <taxon>Pseudonocardiales</taxon>
        <taxon>Pseudonocardiaceae</taxon>
        <taxon>Amycolatopsis</taxon>
    </lineage>
</organism>
<dbReference type="InterPro" id="IPR019758">
    <property type="entry name" value="Pept_S26A_signal_pept_1_CS"/>
</dbReference>
<feature type="compositionally biased region" description="Basic and acidic residues" evidence="7">
    <location>
        <begin position="1"/>
        <end position="18"/>
    </location>
</feature>
<dbReference type="PANTHER" id="PTHR43390">
    <property type="entry name" value="SIGNAL PEPTIDASE I"/>
    <property type="match status" value="1"/>
</dbReference>
<dbReference type="RefSeq" id="WP_344866421.1">
    <property type="nucleotide sequence ID" value="NZ_BAAAZN010000016.1"/>
</dbReference>
<name>A0ABP6XRH4_9PSEU</name>
<keyword evidence="5 6" id="KW-0378">Hydrolase</keyword>
<evidence type="ECO:0000256" key="1">
    <source>
        <dbReference type="ARBA" id="ARBA00000677"/>
    </source>
</evidence>
<comment type="catalytic activity">
    <reaction evidence="1 6">
        <text>Cleavage of hydrophobic, N-terminal signal or leader sequences from secreted and periplasmic proteins.</text>
        <dbReference type="EC" id="3.4.21.89"/>
    </reaction>
</comment>
<comment type="similarity">
    <text evidence="3 6">Belongs to the peptidase S26 family.</text>
</comment>
<evidence type="ECO:0000313" key="9">
    <source>
        <dbReference type="EMBL" id="GAA3570501.1"/>
    </source>
</evidence>
<evidence type="ECO:0000256" key="2">
    <source>
        <dbReference type="ARBA" id="ARBA00004401"/>
    </source>
</evidence>
<reference evidence="10" key="1">
    <citation type="journal article" date="2019" name="Int. J. Syst. Evol. Microbiol.">
        <title>The Global Catalogue of Microorganisms (GCM) 10K type strain sequencing project: providing services to taxonomists for standard genome sequencing and annotation.</title>
        <authorList>
            <consortium name="The Broad Institute Genomics Platform"/>
            <consortium name="The Broad Institute Genome Sequencing Center for Infectious Disease"/>
            <person name="Wu L."/>
            <person name="Ma J."/>
        </authorList>
    </citation>
    <scope>NUCLEOTIDE SEQUENCE [LARGE SCALE GENOMIC DNA]</scope>
    <source>
        <strain evidence="10">JCM 16898</strain>
    </source>
</reference>
<gene>
    <name evidence="9" type="primary">lepB_1</name>
    <name evidence="9" type="ORF">GCM10022222_63290</name>
</gene>
<comment type="subcellular location">
    <subcellularLocation>
        <location evidence="2">Cell membrane</location>
        <topology evidence="2">Single-pass type II membrane protein</topology>
    </subcellularLocation>
    <subcellularLocation>
        <location evidence="6">Membrane</location>
        <topology evidence="6">Single-pass type II membrane protein</topology>
    </subcellularLocation>
</comment>
<proteinExistence type="inferred from homology"/>
<feature type="region of interest" description="Disordered" evidence="7">
    <location>
        <begin position="1"/>
        <end position="32"/>
    </location>
</feature>
<evidence type="ECO:0000259" key="8">
    <source>
        <dbReference type="Pfam" id="PF10502"/>
    </source>
</evidence>
<accession>A0ABP6XRH4</accession>
<evidence type="ECO:0000256" key="4">
    <source>
        <dbReference type="ARBA" id="ARBA00013208"/>
    </source>
</evidence>
<dbReference type="EC" id="3.4.21.89" evidence="4 6"/>
<dbReference type="EMBL" id="BAAAZN010000016">
    <property type="protein sequence ID" value="GAA3570501.1"/>
    <property type="molecule type" value="Genomic_DNA"/>
</dbReference>
<dbReference type="InterPro" id="IPR000223">
    <property type="entry name" value="Pept_S26A_signal_pept_1"/>
</dbReference>
<dbReference type="NCBIfam" id="TIGR02227">
    <property type="entry name" value="sigpep_I_bact"/>
    <property type="match status" value="1"/>
</dbReference>
<dbReference type="Proteomes" id="UP001500689">
    <property type="component" value="Unassembled WGS sequence"/>
</dbReference>